<evidence type="ECO:0000313" key="2">
    <source>
        <dbReference type="Proteomes" id="UP000485058"/>
    </source>
</evidence>
<comment type="caution">
    <text evidence="1">The sequence shown here is derived from an EMBL/GenBank/DDBJ whole genome shotgun (WGS) entry which is preliminary data.</text>
</comment>
<dbReference type="EMBL" id="BLLF01004714">
    <property type="protein sequence ID" value="GFH30114.1"/>
    <property type="molecule type" value="Genomic_DNA"/>
</dbReference>
<gene>
    <name evidence="1" type="ORF">HaLaN_28905</name>
</gene>
<accession>A0A6A0ADE2</accession>
<organism evidence="1 2">
    <name type="scientific">Haematococcus lacustris</name>
    <name type="common">Green alga</name>
    <name type="synonym">Haematococcus pluvialis</name>
    <dbReference type="NCBI Taxonomy" id="44745"/>
    <lineage>
        <taxon>Eukaryota</taxon>
        <taxon>Viridiplantae</taxon>
        <taxon>Chlorophyta</taxon>
        <taxon>core chlorophytes</taxon>
        <taxon>Chlorophyceae</taxon>
        <taxon>CS clade</taxon>
        <taxon>Chlamydomonadales</taxon>
        <taxon>Haematococcaceae</taxon>
        <taxon>Haematococcus</taxon>
    </lineage>
</organism>
<proteinExistence type="predicted"/>
<dbReference type="AlphaFoldDB" id="A0A6A0ADE2"/>
<protein>
    <submittedName>
        <fullName evidence="1">Uncharacterized protein</fullName>
    </submittedName>
</protein>
<dbReference type="Proteomes" id="UP000485058">
    <property type="component" value="Unassembled WGS sequence"/>
</dbReference>
<reference evidence="1 2" key="1">
    <citation type="submission" date="2020-02" db="EMBL/GenBank/DDBJ databases">
        <title>Draft genome sequence of Haematococcus lacustris strain NIES-144.</title>
        <authorList>
            <person name="Morimoto D."/>
            <person name="Nakagawa S."/>
            <person name="Yoshida T."/>
            <person name="Sawayama S."/>
        </authorList>
    </citation>
    <scope>NUCLEOTIDE SEQUENCE [LARGE SCALE GENOMIC DNA]</scope>
    <source>
        <strain evidence="1 2">NIES-144</strain>
    </source>
</reference>
<name>A0A6A0ADE2_HAELA</name>
<evidence type="ECO:0000313" key="1">
    <source>
        <dbReference type="EMBL" id="GFH30114.1"/>
    </source>
</evidence>
<keyword evidence="2" id="KW-1185">Reference proteome</keyword>
<sequence>MDGSSLESDSDLRRHSVVLLRAGSKQDQINKERPRPPVLFSSIVGEEEHDSVGINRDLTGLNYISGLAFFVLRSVDNTNCTMAPEVIRAGSHLPPTQPPRAAPRMGLDLSLRLGNRSSRGSSGSISDFDELAITAGIIPSLK</sequence>